<evidence type="ECO:0000313" key="2">
    <source>
        <dbReference type="Proteomes" id="UP000621500"/>
    </source>
</evidence>
<gene>
    <name evidence="1" type="ORF">Pma05_36840</name>
</gene>
<protein>
    <submittedName>
        <fullName evidence="1">Uncharacterized protein</fullName>
    </submittedName>
</protein>
<organism evidence="1 2">
    <name type="scientific">Plantactinospora mayteni</name>
    <dbReference type="NCBI Taxonomy" id="566021"/>
    <lineage>
        <taxon>Bacteria</taxon>
        <taxon>Bacillati</taxon>
        <taxon>Actinomycetota</taxon>
        <taxon>Actinomycetes</taxon>
        <taxon>Micromonosporales</taxon>
        <taxon>Micromonosporaceae</taxon>
        <taxon>Plantactinospora</taxon>
    </lineage>
</organism>
<proteinExistence type="predicted"/>
<accession>A0ABQ4ER19</accession>
<reference evidence="1 2" key="1">
    <citation type="submission" date="2021-01" db="EMBL/GenBank/DDBJ databases">
        <title>Whole genome shotgun sequence of Plantactinospora mayteni NBRC 109088.</title>
        <authorList>
            <person name="Komaki H."/>
            <person name="Tamura T."/>
        </authorList>
    </citation>
    <scope>NUCLEOTIDE SEQUENCE [LARGE SCALE GENOMIC DNA]</scope>
    <source>
        <strain evidence="1 2">NBRC 109088</strain>
    </source>
</reference>
<name>A0ABQ4ER19_9ACTN</name>
<evidence type="ECO:0000313" key="1">
    <source>
        <dbReference type="EMBL" id="GIG97111.1"/>
    </source>
</evidence>
<dbReference type="PROSITE" id="PS51257">
    <property type="entry name" value="PROKAR_LIPOPROTEIN"/>
    <property type="match status" value="1"/>
</dbReference>
<sequence length="71" mass="7724">MKGEQMFEKLEMLGDRLLSKFVPTTSAAASCPCGPYPYTGPCYYYPSCGGGLHRDCYCANSAQIIECTGCH</sequence>
<comment type="caution">
    <text evidence="1">The sequence shown here is derived from an EMBL/GenBank/DDBJ whole genome shotgun (WGS) entry which is preliminary data.</text>
</comment>
<keyword evidence="2" id="KW-1185">Reference proteome</keyword>
<dbReference type="EMBL" id="BONX01000023">
    <property type="protein sequence ID" value="GIG97111.1"/>
    <property type="molecule type" value="Genomic_DNA"/>
</dbReference>
<dbReference type="Proteomes" id="UP000621500">
    <property type="component" value="Unassembled WGS sequence"/>
</dbReference>